<dbReference type="GO" id="GO:0007165">
    <property type="term" value="P:signal transduction"/>
    <property type="evidence" value="ECO:0007669"/>
    <property type="project" value="InterPro"/>
</dbReference>
<dbReference type="AlphaFoldDB" id="A0A1G9RB69"/>
<dbReference type="Pfam" id="PF13676">
    <property type="entry name" value="TIR_2"/>
    <property type="match status" value="1"/>
</dbReference>
<dbReference type="Gene3D" id="2.60.40.1970">
    <property type="entry name" value="YEATS domain"/>
    <property type="match status" value="1"/>
</dbReference>
<dbReference type="OrthoDB" id="1431701at2"/>
<dbReference type="SUPFAM" id="SSF52200">
    <property type="entry name" value="Toll/Interleukin receptor TIR domain"/>
    <property type="match status" value="1"/>
</dbReference>
<dbReference type="STRING" id="192904.SAMN04488514_10661"/>
<dbReference type="Proteomes" id="UP000199440">
    <property type="component" value="Unassembled WGS sequence"/>
</dbReference>
<dbReference type="PROSITE" id="PS51037">
    <property type="entry name" value="YEATS"/>
    <property type="match status" value="1"/>
</dbReference>
<dbReference type="Gene3D" id="3.40.50.10140">
    <property type="entry name" value="Toll/interleukin-1 receptor homology (TIR) domain"/>
    <property type="match status" value="1"/>
</dbReference>
<dbReference type="InterPro" id="IPR038704">
    <property type="entry name" value="YEAST_sf"/>
</dbReference>
<evidence type="ECO:0000313" key="2">
    <source>
        <dbReference type="EMBL" id="SDM20401.1"/>
    </source>
</evidence>
<dbReference type="InterPro" id="IPR055129">
    <property type="entry name" value="YEATS_dom"/>
</dbReference>
<dbReference type="InterPro" id="IPR000157">
    <property type="entry name" value="TIR_dom"/>
</dbReference>
<dbReference type="EMBL" id="FNGV01000006">
    <property type="protein sequence ID" value="SDM20401.1"/>
    <property type="molecule type" value="Genomic_DNA"/>
</dbReference>
<reference evidence="2 3" key="1">
    <citation type="submission" date="2016-10" db="EMBL/GenBank/DDBJ databases">
        <authorList>
            <person name="de Groot N.N."/>
        </authorList>
    </citation>
    <scope>NUCLEOTIDE SEQUENCE [LARGE SCALE GENOMIC DNA]</scope>
    <source>
        <strain evidence="2 3">DSM 19886</strain>
    </source>
</reference>
<keyword evidence="3" id="KW-1185">Reference proteome</keyword>
<accession>A0A1G9RB69</accession>
<name>A0A1G9RB69_9FLAO</name>
<gene>
    <name evidence="2" type="ORF">SAMN04488514_10661</name>
</gene>
<proteinExistence type="predicted"/>
<evidence type="ECO:0000313" key="3">
    <source>
        <dbReference type="Proteomes" id="UP000199440"/>
    </source>
</evidence>
<dbReference type="Pfam" id="PF20305">
    <property type="entry name" value="pYEATS"/>
    <property type="match status" value="1"/>
</dbReference>
<evidence type="ECO:0000259" key="1">
    <source>
        <dbReference type="PROSITE" id="PS51037"/>
    </source>
</evidence>
<dbReference type="InterPro" id="IPR046888">
    <property type="entry name" value="pYEATS"/>
</dbReference>
<dbReference type="InterPro" id="IPR035897">
    <property type="entry name" value="Toll_tir_struct_dom_sf"/>
</dbReference>
<protein>
    <submittedName>
        <fullName evidence="2">TIR domain-containing protein</fullName>
    </submittedName>
</protein>
<organism evidence="2 3">
    <name type="scientific">Kriegella aquimaris</name>
    <dbReference type="NCBI Taxonomy" id="192904"/>
    <lineage>
        <taxon>Bacteria</taxon>
        <taxon>Pseudomonadati</taxon>
        <taxon>Bacteroidota</taxon>
        <taxon>Flavobacteriia</taxon>
        <taxon>Flavobacteriales</taxon>
        <taxon>Flavobacteriaceae</taxon>
        <taxon>Kriegella</taxon>
    </lineage>
</organism>
<sequence length="239" mass="27331">MIYAKEFTIGQSSQRDKKSKDYFEWSIWIENGELDVSEIDYVEYLLHRTFKNRLRKVTDVSTGFKLNSKGWGEFRIEISIIKKNRETIQMAHWLVLRDSYRSAEGENDIPKVNPKKIYISHADVDTRTAQRLEFILTDLGMEVISANDLESEGSLQENIVSSINASDAIITINSGTENEWQNAEINIAKELSKTIIPMDSIIDSDINKADSNISSRLNLDESYGKTLKALGNQINKLKF</sequence>
<dbReference type="RefSeq" id="WP_089889973.1">
    <property type="nucleotide sequence ID" value="NZ_FNGV01000006.1"/>
</dbReference>
<feature type="domain" description="YEATS" evidence="1">
    <location>
        <begin position="1"/>
        <end position="125"/>
    </location>
</feature>